<organism evidence="1 2">
    <name type="scientific">Catharanthus roseus</name>
    <name type="common">Madagascar periwinkle</name>
    <name type="synonym">Vinca rosea</name>
    <dbReference type="NCBI Taxonomy" id="4058"/>
    <lineage>
        <taxon>Eukaryota</taxon>
        <taxon>Viridiplantae</taxon>
        <taxon>Streptophyta</taxon>
        <taxon>Embryophyta</taxon>
        <taxon>Tracheophyta</taxon>
        <taxon>Spermatophyta</taxon>
        <taxon>Magnoliopsida</taxon>
        <taxon>eudicotyledons</taxon>
        <taxon>Gunneridae</taxon>
        <taxon>Pentapetalae</taxon>
        <taxon>asterids</taxon>
        <taxon>lamiids</taxon>
        <taxon>Gentianales</taxon>
        <taxon>Apocynaceae</taxon>
        <taxon>Rauvolfioideae</taxon>
        <taxon>Vinceae</taxon>
        <taxon>Catharanthinae</taxon>
        <taxon>Catharanthus</taxon>
    </lineage>
</organism>
<reference evidence="2" key="1">
    <citation type="journal article" date="2023" name="Nat. Plants">
        <title>Single-cell RNA sequencing provides a high-resolution roadmap for understanding the multicellular compartmentation of specialized metabolism.</title>
        <authorList>
            <person name="Sun S."/>
            <person name="Shen X."/>
            <person name="Li Y."/>
            <person name="Li Y."/>
            <person name="Wang S."/>
            <person name="Li R."/>
            <person name="Zhang H."/>
            <person name="Shen G."/>
            <person name="Guo B."/>
            <person name="Wei J."/>
            <person name="Xu J."/>
            <person name="St-Pierre B."/>
            <person name="Chen S."/>
            <person name="Sun C."/>
        </authorList>
    </citation>
    <scope>NUCLEOTIDE SEQUENCE [LARGE SCALE GENOMIC DNA]</scope>
</reference>
<accession>A0ACC0BXT3</accession>
<protein>
    <submittedName>
        <fullName evidence="1">Uncharacterized protein</fullName>
    </submittedName>
</protein>
<keyword evidence="2" id="KW-1185">Reference proteome</keyword>
<sequence>MKYNWSNPLWKRIEAKSKQEDHQSKCARDMYNSHHGDNGVNAYGGNNHGNGVFISKIYVRVGSFSFYAKSYGHTSYDDYGGYDRDVVVFMIVMKDSSKDEVGKLAYKSIQTINFFPSNSYLSFEIYFKETKLFSLVFMENGYQFYFLNSLGTFRENHNDFVSLNQFMFFVSGQVEFSCDEQNLSNVINSLNTLFENTFGFQFYHLHFKEFLLEDFENRMGVKLFKVNPLAFEKSNLRKESFEQVWKDFVVGYLYYQRPFNEWFLKLFMSFDSFLKNSWALILKQDFEATFFYHVLLKEFFDKMVLKEECRPFFGISELYTFSHLLCEMMNIETHQGYSSMSNAIVKIIEACENKFEGFNDEAKSSKLFISSTISKDYSREQFGCEKEQVCEMLDLRPLPSSIGFCRHSIWNITPYCIR</sequence>
<gene>
    <name evidence="1" type="ORF">M9H77_08448</name>
</gene>
<dbReference type="EMBL" id="CM044702">
    <property type="protein sequence ID" value="KAI5677498.1"/>
    <property type="molecule type" value="Genomic_DNA"/>
</dbReference>
<comment type="caution">
    <text evidence="1">The sequence shown here is derived from an EMBL/GenBank/DDBJ whole genome shotgun (WGS) entry which is preliminary data.</text>
</comment>
<evidence type="ECO:0000313" key="2">
    <source>
        <dbReference type="Proteomes" id="UP001060085"/>
    </source>
</evidence>
<dbReference type="Proteomes" id="UP001060085">
    <property type="component" value="Linkage Group LG02"/>
</dbReference>
<name>A0ACC0BXT3_CATRO</name>
<proteinExistence type="predicted"/>
<evidence type="ECO:0000313" key="1">
    <source>
        <dbReference type="EMBL" id="KAI5677498.1"/>
    </source>
</evidence>